<name>A0A6P7G105_DIAVI</name>
<dbReference type="OrthoDB" id="6372047at2759"/>
<dbReference type="RefSeq" id="XP_050507803.1">
    <property type="nucleotide sequence ID" value="XM_050651846.1"/>
</dbReference>
<feature type="compositionally biased region" description="Polar residues" evidence="1">
    <location>
        <begin position="217"/>
        <end position="237"/>
    </location>
</feature>
<evidence type="ECO:0000313" key="2">
    <source>
        <dbReference type="EnsemblMetazoa" id="XP_050507803.1"/>
    </source>
</evidence>
<feature type="region of interest" description="Disordered" evidence="1">
    <location>
        <begin position="52"/>
        <end position="112"/>
    </location>
</feature>
<dbReference type="RefSeq" id="XP_028140724.1">
    <property type="nucleotide sequence ID" value="XM_028284923.1"/>
</dbReference>
<feature type="region of interest" description="Disordered" evidence="1">
    <location>
        <begin position="397"/>
        <end position="416"/>
    </location>
</feature>
<dbReference type="EnsemblMetazoa" id="XM_050651846.1">
    <property type="protein sequence ID" value="XP_050507803.1"/>
    <property type="gene ID" value="LOC114334827"/>
</dbReference>
<sequence length="787" mass="88699">MSQVERKEYQESKVMRTVSPARRNYSSNQNLSQFDSNLDYLLEDLQNSVSRPGSSLGYNSSGSHTHRETSRVVDTGRSNSLNRIAQLKPSNPVEYSSDDAYNYTSPDGNQKVSGYKKEKYIYKTTSEDITPDKIRTQNSINQLDNLLDDLQQVKKSSFLDSETYNSPGSDPKYQSSISKKSINRELHYGDTPRSSSRSRTLERDGTLQRDVEYISEGTYSDTRTNRPVSPAVTSRTSTLSKQTKVNNIHEYPVEVIETVTPEIDPEVLAHLDPNLRPPGNTKVTTTIKTYTYEIPGSGDFPTNVNDSTATEQKYVYSPNKSITTPSKSFVYNKVENKENTIVQQQDNYPPYQKPSPPGGVLVKETITTRNYQPGYRVDKNPPTTNQTYIYNETNTTTKNVDNGYPPAPPPPPAQNTYILKETTTNVNQSEPPRSYPHQPGKETYILKETHNTNVTEYPQRPEPYQPGKQTYIIKETHNTTVNDRYPPPPPQQPESYPPGRETYIIKETHNTTVNDRPYSERGYPVYNPPDERNPPTNTTYFYEETTNTTTSNRPGSPYHNGYPPAEPPKTIVYKQETHTTNNTYGPNRPRPDVETFDPNNPPYGFKKNPNEPINIHYSYKSTSKTENNYKGGYPPNGETESLLPKKFPTHDGPDGPPKKLDELMATIGREPPNSPLNAGFLQHEEEKAHQKKVDSLKQKSEVETLQKKEPPPKSKNIAGPPVYYPPGEMFLKKEEGGEAWRAQGGYARASGKYQYEAESRSKSKSSSGAAVVPVCLPLCCGLPCTIL</sequence>
<feature type="compositionally biased region" description="Basic and acidic residues" evidence="1">
    <location>
        <begin position="1"/>
        <end position="14"/>
    </location>
</feature>
<feature type="compositionally biased region" description="Basic and acidic residues" evidence="1">
    <location>
        <begin position="199"/>
        <end position="212"/>
    </location>
</feature>
<dbReference type="GeneID" id="114334827"/>
<feature type="compositionally biased region" description="Basic and acidic residues" evidence="1">
    <location>
        <begin position="684"/>
        <end position="712"/>
    </location>
</feature>
<keyword evidence="3" id="KW-1185">Reference proteome</keyword>
<feature type="compositionally biased region" description="Polar residues" evidence="1">
    <location>
        <begin position="158"/>
        <end position="180"/>
    </location>
</feature>
<dbReference type="KEGG" id="dvv:114334827"/>
<dbReference type="Proteomes" id="UP001652700">
    <property type="component" value="Unplaced"/>
</dbReference>
<dbReference type="AlphaFoldDB" id="A0A6P7G105"/>
<proteinExistence type="predicted"/>
<evidence type="ECO:0000313" key="3">
    <source>
        <dbReference type="Proteomes" id="UP001652700"/>
    </source>
</evidence>
<evidence type="ECO:0000256" key="1">
    <source>
        <dbReference type="SAM" id="MobiDB-lite"/>
    </source>
</evidence>
<feature type="region of interest" description="Disordered" evidence="1">
    <location>
        <begin position="513"/>
        <end position="535"/>
    </location>
</feature>
<feature type="compositionally biased region" description="Basic and acidic residues" evidence="1">
    <location>
        <begin position="648"/>
        <end position="661"/>
    </location>
</feature>
<feature type="region of interest" description="Disordered" evidence="1">
    <location>
        <begin position="158"/>
        <end position="237"/>
    </location>
</feature>
<feature type="region of interest" description="Disordered" evidence="1">
    <location>
        <begin position="1"/>
        <end position="32"/>
    </location>
</feature>
<feature type="compositionally biased region" description="Polar residues" evidence="1">
    <location>
        <begin position="52"/>
        <end position="63"/>
    </location>
</feature>
<accession>A0A6P7G105</accession>
<feature type="compositionally biased region" description="Polar residues" evidence="1">
    <location>
        <begin position="102"/>
        <end position="112"/>
    </location>
</feature>
<evidence type="ECO:0000313" key="5">
    <source>
        <dbReference type="RefSeq" id="XP_028140726.1"/>
    </source>
</evidence>
<evidence type="ECO:0000313" key="4">
    <source>
        <dbReference type="RefSeq" id="XP_028140724.1"/>
    </source>
</evidence>
<organism evidence="6">
    <name type="scientific">Diabrotica virgifera virgifera</name>
    <name type="common">western corn rootworm</name>
    <dbReference type="NCBI Taxonomy" id="50390"/>
    <lineage>
        <taxon>Eukaryota</taxon>
        <taxon>Metazoa</taxon>
        <taxon>Ecdysozoa</taxon>
        <taxon>Arthropoda</taxon>
        <taxon>Hexapoda</taxon>
        <taxon>Insecta</taxon>
        <taxon>Pterygota</taxon>
        <taxon>Neoptera</taxon>
        <taxon>Endopterygota</taxon>
        <taxon>Coleoptera</taxon>
        <taxon>Polyphaga</taxon>
        <taxon>Cucujiformia</taxon>
        <taxon>Chrysomeloidea</taxon>
        <taxon>Chrysomelidae</taxon>
        <taxon>Galerucinae</taxon>
        <taxon>Diabroticina</taxon>
        <taxon>Diabroticites</taxon>
        <taxon>Diabrotica</taxon>
    </lineage>
</organism>
<protein>
    <submittedName>
        <fullName evidence="4 5">Proteoglycan 4 isoform X1</fullName>
    </submittedName>
</protein>
<reference evidence="2" key="2">
    <citation type="submission" date="2025-05" db="UniProtKB">
        <authorList>
            <consortium name="EnsemblMetazoa"/>
        </authorList>
    </citation>
    <scope>IDENTIFICATION</scope>
</reference>
<reference evidence="4 5" key="1">
    <citation type="submission" date="2025-04" db="UniProtKB">
        <authorList>
            <consortium name="RefSeq"/>
        </authorList>
    </citation>
    <scope>IDENTIFICATION</scope>
    <source>
        <tissue evidence="4 5">Whole insect</tissue>
    </source>
</reference>
<dbReference type="PANTHER" id="PTHR41156">
    <property type="entry name" value="AGAP006184-PA"/>
    <property type="match status" value="1"/>
</dbReference>
<gene>
    <name evidence="4 5 6" type="primary">LOC114334827</name>
</gene>
<evidence type="ECO:0000313" key="6">
    <source>
        <dbReference type="RefSeq" id="XP_028140727.1"/>
    </source>
</evidence>
<dbReference type="RefSeq" id="XP_028140727.1">
    <property type="nucleotide sequence ID" value="XM_028284926.1"/>
</dbReference>
<feature type="region of interest" description="Disordered" evidence="1">
    <location>
        <begin position="623"/>
        <end position="661"/>
    </location>
</feature>
<dbReference type="RefSeq" id="XP_050507805.1">
    <property type="nucleotide sequence ID" value="XM_050651848.1"/>
</dbReference>
<dbReference type="PANTHER" id="PTHR41156:SF1">
    <property type="entry name" value="ZASP-LIKE MOTIF DOMAIN-CONTAINING PROTEIN"/>
    <property type="match status" value="1"/>
</dbReference>
<feature type="region of interest" description="Disordered" evidence="1">
    <location>
        <begin position="684"/>
        <end position="722"/>
    </location>
</feature>
<dbReference type="RefSeq" id="XP_028140726.1">
    <property type="nucleotide sequence ID" value="XM_028284925.1"/>
</dbReference>
<dbReference type="EnsemblMetazoa" id="XM_050651848.1">
    <property type="protein sequence ID" value="XP_050507805.1"/>
    <property type="gene ID" value="LOC114334827"/>
</dbReference>